<gene>
    <name evidence="1" type="ORF">PLXY2_LOCUS13174</name>
</gene>
<sequence>SKQSHNLLFYEYIIQKTITIKLADSGYSEARDAGMARLMPQVQAAACPRSKFYCFWLPNAVIPVTWFPVNNPPAA</sequence>
<comment type="caution">
    <text evidence="1">The sequence shown here is derived from an EMBL/GenBank/DDBJ whole genome shotgun (WGS) entry which is preliminary data.</text>
</comment>
<organism evidence="1 2">
    <name type="scientific">Plutella xylostella</name>
    <name type="common">Diamondback moth</name>
    <name type="synonym">Plutella maculipennis</name>
    <dbReference type="NCBI Taxonomy" id="51655"/>
    <lineage>
        <taxon>Eukaryota</taxon>
        <taxon>Metazoa</taxon>
        <taxon>Ecdysozoa</taxon>
        <taxon>Arthropoda</taxon>
        <taxon>Hexapoda</taxon>
        <taxon>Insecta</taxon>
        <taxon>Pterygota</taxon>
        <taxon>Neoptera</taxon>
        <taxon>Endopterygota</taxon>
        <taxon>Lepidoptera</taxon>
        <taxon>Glossata</taxon>
        <taxon>Ditrysia</taxon>
        <taxon>Yponomeutoidea</taxon>
        <taxon>Plutellidae</taxon>
        <taxon>Plutella</taxon>
    </lineage>
</organism>
<dbReference type="AlphaFoldDB" id="A0A8S4G7G9"/>
<proteinExistence type="predicted"/>
<keyword evidence="2" id="KW-1185">Reference proteome</keyword>
<accession>A0A8S4G7G9</accession>
<protein>
    <submittedName>
        <fullName evidence="1">(diamondback moth) hypothetical protein</fullName>
    </submittedName>
</protein>
<name>A0A8S4G7G9_PLUXY</name>
<reference evidence="1" key="1">
    <citation type="submission" date="2020-11" db="EMBL/GenBank/DDBJ databases">
        <authorList>
            <person name="Whiteford S."/>
        </authorList>
    </citation>
    <scope>NUCLEOTIDE SEQUENCE</scope>
</reference>
<evidence type="ECO:0000313" key="1">
    <source>
        <dbReference type="EMBL" id="CAG9134918.1"/>
    </source>
</evidence>
<dbReference type="EMBL" id="CAJHNJ030000089">
    <property type="protein sequence ID" value="CAG9134918.1"/>
    <property type="molecule type" value="Genomic_DNA"/>
</dbReference>
<evidence type="ECO:0000313" key="2">
    <source>
        <dbReference type="Proteomes" id="UP000653454"/>
    </source>
</evidence>
<feature type="non-terminal residue" evidence="1">
    <location>
        <position position="1"/>
    </location>
</feature>
<dbReference type="Proteomes" id="UP000653454">
    <property type="component" value="Unassembled WGS sequence"/>
</dbReference>